<evidence type="ECO:0000313" key="1">
    <source>
        <dbReference type="EMBL" id="SMX36464.1"/>
    </source>
</evidence>
<evidence type="ECO:0000313" key="2">
    <source>
        <dbReference type="Proteomes" id="UP000202485"/>
    </source>
</evidence>
<accession>A0A238K263</accession>
<proteinExistence type="predicted"/>
<reference evidence="2" key="1">
    <citation type="submission" date="2017-05" db="EMBL/GenBank/DDBJ databases">
        <authorList>
            <person name="Rodrigo-Torres L."/>
            <person name="Arahal R. D."/>
            <person name="Lucena T."/>
        </authorList>
    </citation>
    <scope>NUCLEOTIDE SEQUENCE [LARGE SCALE GENOMIC DNA]</scope>
    <source>
        <strain evidence="2">CECT 8715</strain>
    </source>
</reference>
<dbReference type="EMBL" id="FXYG01000001">
    <property type="protein sequence ID" value="SMX36464.1"/>
    <property type="molecule type" value="Genomic_DNA"/>
</dbReference>
<gene>
    <name evidence="1" type="ORF">RUA8715_01408</name>
</gene>
<dbReference type="AlphaFoldDB" id="A0A238K263"/>
<dbReference type="OrthoDB" id="9937251at2"/>
<organism evidence="1 2">
    <name type="scientific">Ruegeria arenilitoris</name>
    <dbReference type="NCBI Taxonomy" id="1173585"/>
    <lineage>
        <taxon>Bacteria</taxon>
        <taxon>Pseudomonadati</taxon>
        <taxon>Pseudomonadota</taxon>
        <taxon>Alphaproteobacteria</taxon>
        <taxon>Rhodobacterales</taxon>
        <taxon>Roseobacteraceae</taxon>
        <taxon>Ruegeria</taxon>
    </lineage>
</organism>
<protein>
    <submittedName>
        <fullName evidence="1">Uncharacterized protein</fullName>
    </submittedName>
</protein>
<dbReference type="Proteomes" id="UP000202485">
    <property type="component" value="Unassembled WGS sequence"/>
</dbReference>
<dbReference type="RefSeq" id="WP_093962837.1">
    <property type="nucleotide sequence ID" value="NZ_FXYG01000001.1"/>
</dbReference>
<sequence length="121" mass="13006">MTKIANAIALLDRAHALERHAATHAIRLPRDLARARRALRAALLRATCPDACRLADDLHDQTARLIAQGRSGEVIRARRKAALASVGAYRPETVTPEISEALGALRAAVARAEAMVGERVS</sequence>
<keyword evidence="2" id="KW-1185">Reference proteome</keyword>
<name>A0A238K263_9RHOB</name>